<dbReference type="AlphaFoldDB" id="A0AAU9QPM7"/>
<keyword evidence="1" id="KW-0472">Membrane</keyword>
<gene>
    <name evidence="2" type="ORF">THF1A12_300052</name>
</gene>
<keyword evidence="1" id="KW-1133">Transmembrane helix</keyword>
<comment type="caution">
    <text evidence="2">The sequence shown here is derived from an EMBL/GenBank/DDBJ whole genome shotgun (WGS) entry which is preliminary data.</text>
</comment>
<keyword evidence="1" id="KW-0812">Transmembrane</keyword>
<dbReference type="EMBL" id="CAKMUD010000084">
    <property type="protein sequence ID" value="CAH1596761.1"/>
    <property type="molecule type" value="Genomic_DNA"/>
</dbReference>
<dbReference type="Proteomes" id="UP001295462">
    <property type="component" value="Unassembled WGS sequence"/>
</dbReference>
<evidence type="ECO:0000313" key="3">
    <source>
        <dbReference type="Proteomes" id="UP001295462"/>
    </source>
</evidence>
<feature type="transmembrane region" description="Helical" evidence="1">
    <location>
        <begin position="12"/>
        <end position="28"/>
    </location>
</feature>
<protein>
    <submittedName>
        <fullName evidence="2">Uncharacterized protein</fullName>
    </submittedName>
</protein>
<sequence>MPVFSDNSNTQWGHRVIFALVAMFAAASRRATSYRIQHVGSSVTSGAQ</sequence>
<evidence type="ECO:0000313" key="2">
    <source>
        <dbReference type="EMBL" id="CAH1596761.1"/>
    </source>
</evidence>
<organism evidence="2 3">
    <name type="scientific">Vibrio jasicida</name>
    <dbReference type="NCBI Taxonomy" id="766224"/>
    <lineage>
        <taxon>Bacteria</taxon>
        <taxon>Pseudomonadati</taxon>
        <taxon>Pseudomonadota</taxon>
        <taxon>Gammaproteobacteria</taxon>
        <taxon>Vibrionales</taxon>
        <taxon>Vibrionaceae</taxon>
        <taxon>Vibrio</taxon>
    </lineage>
</organism>
<reference evidence="2" key="1">
    <citation type="submission" date="2022-01" db="EMBL/GenBank/DDBJ databases">
        <authorList>
            <person name="Lagorce A."/>
        </authorList>
    </citation>
    <scope>NUCLEOTIDE SEQUENCE</scope>
    <source>
        <strain evidence="2">Th15_F1_A12</strain>
    </source>
</reference>
<accession>A0AAU9QPM7</accession>
<evidence type="ECO:0000256" key="1">
    <source>
        <dbReference type="SAM" id="Phobius"/>
    </source>
</evidence>
<name>A0AAU9QPM7_9VIBR</name>
<proteinExistence type="predicted"/>